<dbReference type="Gene3D" id="2.60.40.1180">
    <property type="entry name" value="Golgi alpha-mannosidase II"/>
    <property type="match status" value="1"/>
</dbReference>
<dbReference type="EC" id="2.4.1.25" evidence="4 13"/>
<dbReference type="RefSeq" id="WP_150040521.1">
    <property type="nucleotide sequence ID" value="NZ_OW485601.1"/>
</dbReference>
<dbReference type="Proteomes" id="UP000325255">
    <property type="component" value="Unassembled WGS sequence"/>
</dbReference>
<keyword evidence="17" id="KW-1185">Reference proteome</keyword>
<dbReference type="Gene3D" id="2.60.40.10">
    <property type="entry name" value="Immunoglobulins"/>
    <property type="match status" value="1"/>
</dbReference>
<organism evidence="16 17">
    <name type="scientific">Rhodovastum atsumiense</name>
    <dbReference type="NCBI Taxonomy" id="504468"/>
    <lineage>
        <taxon>Bacteria</taxon>
        <taxon>Pseudomonadati</taxon>
        <taxon>Pseudomonadota</taxon>
        <taxon>Alphaproteobacteria</taxon>
        <taxon>Acetobacterales</taxon>
        <taxon>Acetobacteraceae</taxon>
        <taxon>Rhodovastum</taxon>
    </lineage>
</organism>
<evidence type="ECO:0000256" key="13">
    <source>
        <dbReference type="RuleBase" id="RU361207"/>
    </source>
</evidence>
<comment type="similarity">
    <text evidence="2 13">Belongs to the disproportionating enzyme family.</text>
</comment>
<dbReference type="NCBIfam" id="TIGR02100">
    <property type="entry name" value="glgX_debranch"/>
    <property type="match status" value="1"/>
</dbReference>
<evidence type="ECO:0000256" key="3">
    <source>
        <dbReference type="ARBA" id="ARBA00008061"/>
    </source>
</evidence>
<evidence type="ECO:0000256" key="12">
    <source>
        <dbReference type="ARBA" id="ARBA00031501"/>
    </source>
</evidence>
<dbReference type="SMART" id="SM00642">
    <property type="entry name" value="Aamy"/>
    <property type="match status" value="1"/>
</dbReference>
<keyword evidence="8" id="KW-0378">Hydrolase</keyword>
<dbReference type="PANTHER" id="PTHR43002">
    <property type="entry name" value="GLYCOGEN DEBRANCHING ENZYME"/>
    <property type="match status" value="1"/>
</dbReference>
<protein>
    <recommendedName>
        <fullName evidence="5 13">4-alpha-glucanotransferase</fullName>
        <ecNumber evidence="4 13">2.4.1.25</ecNumber>
    </recommendedName>
    <alternativeName>
        <fullName evidence="11 13">Amylomaltase</fullName>
    </alternativeName>
    <alternativeName>
        <fullName evidence="12 13">Disproportionating enzyme</fullName>
    </alternativeName>
</protein>
<dbReference type="GO" id="GO:0005980">
    <property type="term" value="P:glycogen catabolic process"/>
    <property type="evidence" value="ECO:0007669"/>
    <property type="project" value="InterPro"/>
</dbReference>
<dbReference type="CDD" id="cd02856">
    <property type="entry name" value="E_set_GDE_Isoamylase_N"/>
    <property type="match status" value="1"/>
</dbReference>
<evidence type="ECO:0000256" key="4">
    <source>
        <dbReference type="ARBA" id="ARBA00012560"/>
    </source>
</evidence>
<evidence type="ECO:0000256" key="10">
    <source>
        <dbReference type="ARBA" id="ARBA00023295"/>
    </source>
</evidence>
<evidence type="ECO:0000313" key="16">
    <source>
        <dbReference type="EMBL" id="KAA5612422.1"/>
    </source>
</evidence>
<evidence type="ECO:0000256" key="7">
    <source>
        <dbReference type="ARBA" id="ARBA00022679"/>
    </source>
</evidence>
<feature type="region of interest" description="Disordered" evidence="14">
    <location>
        <begin position="1398"/>
        <end position="1419"/>
    </location>
</feature>
<gene>
    <name evidence="16" type="primary">glgX</name>
    <name evidence="16" type="ORF">F1189_09605</name>
</gene>
<sequence length="1419" mass="152020">MIAEGRPEPLGVVPEEDGVNVAVFSAHAEAVEICLFDATGEIELARLRLPGRTGAVFHGYLPGVAPGARYGLRVHGPWQPAQGHRFNPAKLLLDPHAAAIDRPFRLDRALFDPPDAARPDPIDSAPVMPKGIVLPPPDPIAPRPPFDWSRAVIYELHVRGFTMRHPDIPVEQRGTFAGLAHPAAIAHLRRLGVTAVELLPSAAWIDERHLPALGLTNYWGYNPASFLAPDPRLAPGGWAEVRSAVAALQQAGIAVLLDIVLNHTGESDRLGPTVSLRGLDHATYYRLATDDPGRCVDDTGCGNALAVDRPPVMRLAMDALRCWALRAGVDGFRFDLAATLGRRPGGFDPAAPLLDAIAQDPLLRGLVLIAEPWDLGPGGYRLGAFPPTWGEWNDRFRDGIRRFWRGDAGMLGELATRVAGSADFFPPPRPVSRSINFVTAHDGFTLADLVAYTVKRNTPNGEGNRDGTNNSFSWNCGIEGPTDDPSVRAARVRDARGLLTTLLFARGTPLISMGDEAGRTQHGNNNAYAQDNAGSWFDWEGMDEPLVAFTAALIQARQDCPALRAAQALTGRSPDGNGLPDVIWRTARGQQMTSARWQDPSNRTLVAVLYTPATPTEAADRVLLVLHAGTEAETIALPSPRAGFAWYLLTDSGSGEVGGVGAGEAIDPLPIGPRSAVLLRELPAPRRRSIDDTEALHRLGRAAGIAPEWWDVEGRRYVVNEDTTRALLQAMRLPAGNPGEVIDSLGLLSEDMGRKLPPALVVRAGEPVTLRLGPAVPWGRLRLLVEREDGAQVPLAVAATEGVAEPLPTPDGRVLVTRRVALPPQPIGRHLIRIDGEPDGACCRLTVAPPRCHLPPLLRAGNRVFGVAAQLYSLRRAGGDQGVGDYTALARLAREAGREGASVIGLNPLHTLFRHDRMRASPYHPCDRRFLDAMPIDVAVLPVPPDAVRTRTALAGAAPAFAKLSEVSLVDYPAVWEAKQRVLEAAFADFQARETAAPTDPLVQDFARFVAEGGTELQDLARFEAITELRGSSHWQVWPAELRDPRNPSVAAAAPSERVRFGCFLQWVADRQLAAAAAAARTAGMPLGFYRDLAVGAAPDGAEAWSAGASLMDRVSVGAPPDPFAPQGQVWGLPPPDPRAMRESGYAAFARLLRANMRHAGALRIDHVMGLARLFIVPDGAPGHDGAYVAYPFDDLLGEVALESVRNNCLVVGEDLGTVPEGIREHLGGADVLSYQVLRFAREGAGLRPPGRYPVNAAACAATHDLPTLAGWWSGTDILERRALGLLSAAGADGAARARALEKAELLVLLRAEGLEIGSGAVDEPMTELLMASIHALLARTPCRLVLVQADDLVGELTAVNLPGTDRERPNWRRRLRLGVETLCGAAPSVLAALRRREVAPARRASPPAGPVGDSGRHG</sequence>
<evidence type="ECO:0000259" key="15">
    <source>
        <dbReference type="SMART" id="SM00642"/>
    </source>
</evidence>
<dbReference type="InterPro" id="IPR003385">
    <property type="entry name" value="Glyco_hydro_77"/>
</dbReference>
<dbReference type="OrthoDB" id="3236218at2"/>
<keyword evidence="7 13" id="KW-0808">Transferase</keyword>
<dbReference type="InterPro" id="IPR017853">
    <property type="entry name" value="GH"/>
</dbReference>
<keyword evidence="9 13" id="KW-0119">Carbohydrate metabolism</keyword>
<comment type="similarity">
    <text evidence="3">Belongs to the glycosyl hydrolase 13 family.</text>
</comment>
<accession>A0A5M6IVW2</accession>
<evidence type="ECO:0000256" key="5">
    <source>
        <dbReference type="ARBA" id="ARBA00020295"/>
    </source>
</evidence>
<evidence type="ECO:0000256" key="1">
    <source>
        <dbReference type="ARBA" id="ARBA00000439"/>
    </source>
</evidence>
<proteinExistence type="inferred from homology"/>
<dbReference type="Pfam" id="PF21226">
    <property type="entry name" value="MalQ_N"/>
    <property type="match status" value="1"/>
</dbReference>
<feature type="domain" description="Glycosyl hydrolase family 13 catalytic" evidence="15">
    <location>
        <begin position="155"/>
        <end position="557"/>
    </location>
</feature>
<dbReference type="CDD" id="cd11326">
    <property type="entry name" value="AmyAc_Glg_debranch"/>
    <property type="match status" value="1"/>
</dbReference>
<evidence type="ECO:0000256" key="11">
    <source>
        <dbReference type="ARBA" id="ARBA00031423"/>
    </source>
</evidence>
<evidence type="ECO:0000256" key="9">
    <source>
        <dbReference type="ARBA" id="ARBA00023277"/>
    </source>
</evidence>
<dbReference type="InterPro" id="IPR006047">
    <property type="entry name" value="GH13_cat_dom"/>
</dbReference>
<dbReference type="NCBIfam" id="TIGR00217">
    <property type="entry name" value="malQ"/>
    <property type="match status" value="1"/>
</dbReference>
<comment type="catalytic activity">
    <reaction evidence="1 13">
        <text>Transfers a segment of a (1-&gt;4)-alpha-D-glucan to a new position in an acceptor, which may be glucose or a (1-&gt;4)-alpha-D-glucan.</text>
        <dbReference type="EC" id="2.4.1.25"/>
    </reaction>
</comment>
<evidence type="ECO:0000256" key="14">
    <source>
        <dbReference type="SAM" id="MobiDB-lite"/>
    </source>
</evidence>
<dbReference type="InterPro" id="IPR044505">
    <property type="entry name" value="GlgX_Isoamylase_N_E_set"/>
</dbReference>
<evidence type="ECO:0000313" key="17">
    <source>
        <dbReference type="Proteomes" id="UP000325255"/>
    </source>
</evidence>
<evidence type="ECO:0000256" key="8">
    <source>
        <dbReference type="ARBA" id="ARBA00022801"/>
    </source>
</evidence>
<dbReference type="InterPro" id="IPR011837">
    <property type="entry name" value="Glycogen_debranch_GlgX"/>
</dbReference>
<dbReference type="InterPro" id="IPR013780">
    <property type="entry name" value="Glyco_hydro_b"/>
</dbReference>
<evidence type="ECO:0000256" key="2">
    <source>
        <dbReference type="ARBA" id="ARBA00005684"/>
    </source>
</evidence>
<dbReference type="GO" id="GO:0004134">
    <property type="term" value="F:4-alpha-glucanotransferase activity"/>
    <property type="evidence" value="ECO:0007669"/>
    <property type="project" value="UniProtKB-EC"/>
</dbReference>
<dbReference type="EMBL" id="VWPK01000012">
    <property type="protein sequence ID" value="KAA5612422.1"/>
    <property type="molecule type" value="Genomic_DNA"/>
</dbReference>
<dbReference type="Pfam" id="PF02922">
    <property type="entry name" value="CBM_48"/>
    <property type="match status" value="1"/>
</dbReference>
<reference evidence="16 17" key="1">
    <citation type="submission" date="2019-09" db="EMBL/GenBank/DDBJ databases">
        <title>Genome sequence of Rhodovastum atsumiense, a diverse member of the Acetobacteraceae family of non-sulfur purple photosynthetic bacteria.</title>
        <authorList>
            <person name="Meyer T."/>
            <person name="Kyndt J."/>
        </authorList>
    </citation>
    <scope>NUCLEOTIDE SEQUENCE [LARGE SCALE GENOMIC DNA]</scope>
    <source>
        <strain evidence="16 17">DSM 21279</strain>
    </source>
</reference>
<dbReference type="SUPFAM" id="SSF51011">
    <property type="entry name" value="Glycosyl hydrolase domain"/>
    <property type="match status" value="1"/>
</dbReference>
<keyword evidence="6 13" id="KW-0328">Glycosyltransferase</keyword>
<dbReference type="Gene3D" id="3.20.20.80">
    <property type="entry name" value="Glycosidases"/>
    <property type="match status" value="2"/>
</dbReference>
<comment type="caution">
    <text evidence="16">The sequence shown here is derived from an EMBL/GenBank/DDBJ whole genome shotgun (WGS) entry which is preliminary data.</text>
</comment>
<name>A0A5M6IVW2_9PROT</name>
<evidence type="ECO:0000256" key="6">
    <source>
        <dbReference type="ARBA" id="ARBA00022676"/>
    </source>
</evidence>
<dbReference type="SUPFAM" id="SSF51445">
    <property type="entry name" value="(Trans)glycosidases"/>
    <property type="match status" value="2"/>
</dbReference>
<dbReference type="InterPro" id="IPR013783">
    <property type="entry name" value="Ig-like_fold"/>
</dbReference>
<dbReference type="Pfam" id="PF02446">
    <property type="entry name" value="Glyco_hydro_77"/>
    <property type="match status" value="1"/>
</dbReference>
<dbReference type="GO" id="GO:0004135">
    <property type="term" value="F:amylo-alpha-1,6-glucosidase activity"/>
    <property type="evidence" value="ECO:0007669"/>
    <property type="project" value="InterPro"/>
</dbReference>
<dbReference type="SUPFAM" id="SSF81296">
    <property type="entry name" value="E set domains"/>
    <property type="match status" value="1"/>
</dbReference>
<keyword evidence="10" id="KW-0326">Glycosidase</keyword>
<dbReference type="InterPro" id="IPR048458">
    <property type="entry name" value="MalQ_N"/>
</dbReference>
<dbReference type="InterPro" id="IPR004193">
    <property type="entry name" value="Glyco_hydro_13_N"/>
</dbReference>
<dbReference type="InterPro" id="IPR014756">
    <property type="entry name" value="Ig_E-set"/>
</dbReference>